<organism evidence="3 4">
    <name type="scientific">Westerdykella ornata</name>
    <dbReference type="NCBI Taxonomy" id="318751"/>
    <lineage>
        <taxon>Eukaryota</taxon>
        <taxon>Fungi</taxon>
        <taxon>Dikarya</taxon>
        <taxon>Ascomycota</taxon>
        <taxon>Pezizomycotina</taxon>
        <taxon>Dothideomycetes</taxon>
        <taxon>Pleosporomycetidae</taxon>
        <taxon>Pleosporales</taxon>
        <taxon>Sporormiaceae</taxon>
        <taxon>Westerdykella</taxon>
    </lineage>
</organism>
<feature type="signal peptide" evidence="2">
    <location>
        <begin position="1"/>
        <end position="23"/>
    </location>
</feature>
<reference evidence="3" key="1">
    <citation type="journal article" date="2020" name="Stud. Mycol.">
        <title>101 Dothideomycetes genomes: a test case for predicting lifestyles and emergence of pathogens.</title>
        <authorList>
            <person name="Haridas S."/>
            <person name="Albert R."/>
            <person name="Binder M."/>
            <person name="Bloem J."/>
            <person name="Labutti K."/>
            <person name="Salamov A."/>
            <person name="Andreopoulos B."/>
            <person name="Baker S."/>
            <person name="Barry K."/>
            <person name="Bills G."/>
            <person name="Bluhm B."/>
            <person name="Cannon C."/>
            <person name="Castanera R."/>
            <person name="Culley D."/>
            <person name="Daum C."/>
            <person name="Ezra D."/>
            <person name="Gonzalez J."/>
            <person name="Henrissat B."/>
            <person name="Kuo A."/>
            <person name="Liang C."/>
            <person name="Lipzen A."/>
            <person name="Lutzoni F."/>
            <person name="Magnuson J."/>
            <person name="Mondo S."/>
            <person name="Nolan M."/>
            <person name="Ohm R."/>
            <person name="Pangilinan J."/>
            <person name="Park H.-J."/>
            <person name="Ramirez L."/>
            <person name="Alfaro M."/>
            <person name="Sun H."/>
            <person name="Tritt A."/>
            <person name="Yoshinaga Y."/>
            <person name="Zwiers L.-H."/>
            <person name="Turgeon B."/>
            <person name="Goodwin S."/>
            <person name="Spatafora J."/>
            <person name="Crous P."/>
            <person name="Grigoriev I."/>
        </authorList>
    </citation>
    <scope>NUCLEOTIDE SEQUENCE</scope>
    <source>
        <strain evidence="3">CBS 379.55</strain>
    </source>
</reference>
<proteinExistence type="predicted"/>
<evidence type="ECO:0000256" key="2">
    <source>
        <dbReference type="SAM" id="SignalP"/>
    </source>
</evidence>
<dbReference type="EMBL" id="ML986533">
    <property type="protein sequence ID" value="KAF2271730.1"/>
    <property type="molecule type" value="Genomic_DNA"/>
</dbReference>
<gene>
    <name evidence="3" type="ORF">EI97DRAFT_504724</name>
</gene>
<accession>A0A6A6J564</accession>
<evidence type="ECO:0000256" key="1">
    <source>
        <dbReference type="SAM" id="MobiDB-lite"/>
    </source>
</evidence>
<feature type="chain" id="PRO_5025406154" description="Ig-like domain-containing protein" evidence="2">
    <location>
        <begin position="24"/>
        <end position="522"/>
    </location>
</feature>
<evidence type="ECO:0000313" key="4">
    <source>
        <dbReference type="Proteomes" id="UP000800097"/>
    </source>
</evidence>
<protein>
    <recommendedName>
        <fullName evidence="5">Ig-like domain-containing protein</fullName>
    </recommendedName>
</protein>
<dbReference type="OrthoDB" id="3944128at2759"/>
<sequence length="522" mass="56155">MACLLAGCLVSILLLLSATVIHGFPQQTPPPITTPGASTTMTADHPPVPTYSLPPLPPQFSDIPPEALSCWNSYFASIKLRNWLWTEYSKSSTRIDTTFSPPSSGISYYTYTTTTNCTTSFISPTTLCDGVPRASDKTIHGCRTAKATGEVSYIWSVSAITQITPTWTSDVELPAPTCGSSLNLQPECSRLFSAWSWYLTSMKTATPPVPTDESRSFEWAAVPPCSILSRASKRLCKLRLAGGSKGESGGYEVHYWRTPTPTGTQFCDPSWTPPPAQSPSVPGKPDTALVSGLTLTSPSIYHFFRSVVLETLVGNARQPGGLGGYADDIWEASTTVTERVLTVAQREAEILSVSKQCRGIEMDYCSVSFFPSSFLIRDVYTARKTAYENNCGWNCLSSTRWDGDGGVLVQESFRPSLAVPVSELLRQNSGVLGDCDEWVSWESGDEGGWRSRSSSAFAALRVGEVPRTAFVEIQTAAVAPEGLGKGAGKRRDGGREVDGMGRAAPGMGVREDEAVAAPTAVS</sequence>
<dbReference type="Proteomes" id="UP000800097">
    <property type="component" value="Unassembled WGS sequence"/>
</dbReference>
<feature type="region of interest" description="Disordered" evidence="1">
    <location>
        <begin position="482"/>
        <end position="522"/>
    </location>
</feature>
<feature type="compositionally biased region" description="Basic and acidic residues" evidence="1">
    <location>
        <begin position="489"/>
        <end position="499"/>
    </location>
</feature>
<evidence type="ECO:0000313" key="3">
    <source>
        <dbReference type="EMBL" id="KAF2271730.1"/>
    </source>
</evidence>
<keyword evidence="2" id="KW-0732">Signal</keyword>
<dbReference type="AlphaFoldDB" id="A0A6A6J564"/>
<name>A0A6A6J564_WESOR</name>
<dbReference type="RefSeq" id="XP_033649269.1">
    <property type="nucleotide sequence ID" value="XM_033802844.1"/>
</dbReference>
<dbReference type="GeneID" id="54556019"/>
<evidence type="ECO:0008006" key="5">
    <source>
        <dbReference type="Google" id="ProtNLM"/>
    </source>
</evidence>
<keyword evidence="4" id="KW-1185">Reference proteome</keyword>